<dbReference type="SUPFAM" id="SSF48452">
    <property type="entry name" value="TPR-like"/>
    <property type="match status" value="1"/>
</dbReference>
<organism evidence="2 3">
    <name type="scientific">Massilia eurypsychrophila</name>
    <dbReference type="NCBI Taxonomy" id="1485217"/>
    <lineage>
        <taxon>Bacteria</taxon>
        <taxon>Pseudomonadati</taxon>
        <taxon>Pseudomonadota</taxon>
        <taxon>Betaproteobacteria</taxon>
        <taxon>Burkholderiales</taxon>
        <taxon>Oxalobacteraceae</taxon>
        <taxon>Telluria group</taxon>
        <taxon>Massilia</taxon>
    </lineage>
</organism>
<protein>
    <recommendedName>
        <fullName evidence="4">Tetratricopeptide repeat protein</fullName>
    </recommendedName>
</protein>
<evidence type="ECO:0008006" key="4">
    <source>
        <dbReference type="Google" id="ProtNLM"/>
    </source>
</evidence>
<comment type="caution">
    <text evidence="2">The sequence shown here is derived from an EMBL/GenBank/DDBJ whole genome shotgun (WGS) entry which is preliminary data.</text>
</comment>
<dbReference type="InterPro" id="IPR011990">
    <property type="entry name" value="TPR-like_helical_dom_sf"/>
</dbReference>
<dbReference type="Proteomes" id="UP000230390">
    <property type="component" value="Unassembled WGS sequence"/>
</dbReference>
<sequence length="419" mass="46555">MSERQGVLSSIVAVLGMSLCLSAGAQQGAAGTGAADAPRRDVYREALESLAEGRKSDALKKFQQAIDEEPMHAGALLEIALIQCSMGNTAEAERLFGDIEKRFAPPQAIRDLINAERASGCRGRPAKSNGSLTIGRGIDANVNQGAKNPVYIVEVDGGRVELPLLEEFLPKRDQYTVLSADYLRELSTDGTIGFVQFQNRRNDTLREFDSVSLYVGAEAPFRFGRWTVRHTGMLGLISLGGSLYQRQAQLQTRIAPPLPLPASMQFNLLAGLTRNQHVRLTNFDAHTFEVRGQLSYRKPDLYGSASVGYVDDRAITERPGGNRHGIAVNLLGRRALWDANIGELAYSYQTWNSELVYAPRVIEEVRRQATHVLRATLIYPLAKNHALQLEARLVRNDKDISIFRYDNRQLQLNYQWTTP</sequence>
<reference evidence="2 3" key="1">
    <citation type="submission" date="2017-10" db="EMBL/GenBank/DDBJ databases">
        <title>Massilia psychrophilum sp. nov., a novel purple-pigmented bacterium isolated from Tianshan glacier, Xinjiang Municipality, China.</title>
        <authorList>
            <person name="Wang H."/>
        </authorList>
    </citation>
    <scope>NUCLEOTIDE SEQUENCE [LARGE SCALE GENOMIC DNA]</scope>
    <source>
        <strain evidence="2 3">JCM 30074</strain>
    </source>
</reference>
<evidence type="ECO:0000313" key="3">
    <source>
        <dbReference type="Proteomes" id="UP000230390"/>
    </source>
</evidence>
<accession>A0A2G8TEH6</accession>
<dbReference type="RefSeq" id="WP_099788918.1">
    <property type="nucleotide sequence ID" value="NZ_JBHLYV010000022.1"/>
</dbReference>
<dbReference type="Gene3D" id="1.25.40.10">
    <property type="entry name" value="Tetratricopeptide repeat domain"/>
    <property type="match status" value="1"/>
</dbReference>
<feature type="signal peptide" evidence="1">
    <location>
        <begin position="1"/>
        <end position="25"/>
    </location>
</feature>
<keyword evidence="1" id="KW-0732">Signal</keyword>
<dbReference type="Pfam" id="PF14559">
    <property type="entry name" value="TPR_19"/>
    <property type="match status" value="1"/>
</dbReference>
<keyword evidence="3" id="KW-1185">Reference proteome</keyword>
<proteinExistence type="predicted"/>
<dbReference type="AlphaFoldDB" id="A0A2G8TEH6"/>
<evidence type="ECO:0000313" key="2">
    <source>
        <dbReference type="EMBL" id="PIL44404.1"/>
    </source>
</evidence>
<dbReference type="EMBL" id="PDOC01000007">
    <property type="protein sequence ID" value="PIL44404.1"/>
    <property type="molecule type" value="Genomic_DNA"/>
</dbReference>
<feature type="chain" id="PRO_5013788978" description="Tetratricopeptide repeat protein" evidence="1">
    <location>
        <begin position="26"/>
        <end position="419"/>
    </location>
</feature>
<name>A0A2G8TEH6_9BURK</name>
<evidence type="ECO:0000256" key="1">
    <source>
        <dbReference type="SAM" id="SignalP"/>
    </source>
</evidence>
<gene>
    <name evidence="2" type="ORF">CR105_13125</name>
</gene>